<dbReference type="STRING" id="1963862.B4O97_13950"/>
<protein>
    <recommendedName>
        <fullName evidence="3">DUF3780 domain-containing protein</fullName>
    </recommendedName>
</protein>
<dbReference type="Pfam" id="PF12635">
    <property type="entry name" value="DUF3780"/>
    <property type="match status" value="1"/>
</dbReference>
<evidence type="ECO:0000313" key="2">
    <source>
        <dbReference type="Proteomes" id="UP000192343"/>
    </source>
</evidence>
<dbReference type="EMBL" id="MWQY01000016">
    <property type="protein sequence ID" value="ORC33987.1"/>
    <property type="molecule type" value="Genomic_DNA"/>
</dbReference>
<evidence type="ECO:0000313" key="1">
    <source>
        <dbReference type="EMBL" id="ORC33987.1"/>
    </source>
</evidence>
<dbReference type="InterPro" id="IPR024220">
    <property type="entry name" value="DUF3780"/>
</dbReference>
<organism evidence="1 2">
    <name type="scientific">Marispirochaeta aestuarii</name>
    <dbReference type="NCBI Taxonomy" id="1963862"/>
    <lineage>
        <taxon>Bacteria</taxon>
        <taxon>Pseudomonadati</taxon>
        <taxon>Spirochaetota</taxon>
        <taxon>Spirochaetia</taxon>
        <taxon>Spirochaetales</taxon>
        <taxon>Spirochaetaceae</taxon>
        <taxon>Marispirochaeta</taxon>
    </lineage>
</organism>
<name>A0A1Y1RWK2_9SPIO</name>
<dbReference type="RefSeq" id="WP_083051723.1">
    <property type="nucleotide sequence ID" value="NZ_MWQY01000016.1"/>
</dbReference>
<dbReference type="Proteomes" id="UP000192343">
    <property type="component" value="Unassembled WGS sequence"/>
</dbReference>
<gene>
    <name evidence="1" type="ORF">B4O97_13950</name>
</gene>
<evidence type="ECO:0008006" key="3">
    <source>
        <dbReference type="Google" id="ProtNLM"/>
    </source>
</evidence>
<dbReference type="OrthoDB" id="67865at2"/>
<comment type="caution">
    <text evidence="1">The sequence shown here is derived from an EMBL/GenBank/DDBJ whole genome shotgun (WGS) entry which is preliminary data.</text>
</comment>
<sequence length="193" mass="22306">MSQTIGFGFMPDQTSHSFVVHLPAGSRPDREVAITEEFQWSDELVPYHQRLDGFQHQDLKVLLSYTVWSEIAEEAKNEFNRRLIRHGKKSGRWPKSGMITIDKNFGKELVLLCWAVEDADPLQVPNTLRNWLGLSPEERWWLYTMTNAATGQALKGRNKGWRKAVRFALCENPIADSVIKRRNSDFELDLFGE</sequence>
<keyword evidence="2" id="KW-1185">Reference proteome</keyword>
<reference evidence="1 2" key="1">
    <citation type="submission" date="2017-03" db="EMBL/GenBank/DDBJ databases">
        <title>Draft Genome sequence of Marispirochaeta sp. strain JC444.</title>
        <authorList>
            <person name="Shivani Y."/>
            <person name="Subhash Y."/>
            <person name="Sasikala C."/>
            <person name="Ramana C."/>
        </authorList>
    </citation>
    <scope>NUCLEOTIDE SEQUENCE [LARGE SCALE GENOMIC DNA]</scope>
    <source>
        <strain evidence="1 2">JC444</strain>
    </source>
</reference>
<proteinExistence type="predicted"/>
<dbReference type="AlphaFoldDB" id="A0A1Y1RWK2"/>
<accession>A0A1Y1RWK2</accession>